<organism evidence="5 6">
    <name type="scientific">Lunasporangiospora selenospora</name>
    <dbReference type="NCBI Taxonomy" id="979761"/>
    <lineage>
        <taxon>Eukaryota</taxon>
        <taxon>Fungi</taxon>
        <taxon>Fungi incertae sedis</taxon>
        <taxon>Mucoromycota</taxon>
        <taxon>Mortierellomycotina</taxon>
        <taxon>Mortierellomycetes</taxon>
        <taxon>Mortierellales</taxon>
        <taxon>Mortierellaceae</taxon>
        <taxon>Lunasporangiospora</taxon>
    </lineage>
</organism>
<dbReference type="GO" id="GO:0003677">
    <property type="term" value="F:DNA binding"/>
    <property type="evidence" value="ECO:0007669"/>
    <property type="project" value="UniProtKB-KW"/>
</dbReference>
<keyword evidence="6" id="KW-1185">Reference proteome</keyword>
<evidence type="ECO:0000256" key="2">
    <source>
        <dbReference type="ARBA" id="ARBA00023242"/>
    </source>
</evidence>
<dbReference type="InterPro" id="IPR007889">
    <property type="entry name" value="HTH_Psq"/>
</dbReference>
<evidence type="ECO:0000256" key="1">
    <source>
        <dbReference type="ARBA" id="ARBA00023125"/>
    </source>
</evidence>
<protein>
    <submittedName>
        <fullName evidence="5">Tigger transposable element-derived protein 1</fullName>
    </submittedName>
</protein>
<dbReference type="AlphaFoldDB" id="A0A9P6FRM6"/>
<evidence type="ECO:0000313" key="5">
    <source>
        <dbReference type="EMBL" id="KAF9580129.1"/>
    </source>
</evidence>
<accession>A0A9P6FRM6</accession>
<name>A0A9P6FRM6_9FUNG</name>
<dbReference type="EMBL" id="JAABOA010002264">
    <property type="protein sequence ID" value="KAF9580129.1"/>
    <property type="molecule type" value="Genomic_DNA"/>
</dbReference>
<dbReference type="PROSITE" id="PS51253">
    <property type="entry name" value="HTH_CENPB"/>
    <property type="match status" value="1"/>
</dbReference>
<dbReference type="Gene3D" id="1.10.10.60">
    <property type="entry name" value="Homeodomain-like"/>
    <property type="match status" value="1"/>
</dbReference>
<comment type="caution">
    <text evidence="5">The sequence shown here is derived from an EMBL/GenBank/DDBJ whole genome shotgun (WGS) entry which is preliminary data.</text>
</comment>
<reference evidence="5" key="1">
    <citation type="journal article" date="2020" name="Fungal Divers.">
        <title>Resolving the Mortierellaceae phylogeny through synthesis of multi-gene phylogenetics and phylogenomics.</title>
        <authorList>
            <person name="Vandepol N."/>
            <person name="Liber J."/>
            <person name="Desiro A."/>
            <person name="Na H."/>
            <person name="Kennedy M."/>
            <person name="Barry K."/>
            <person name="Grigoriev I.V."/>
            <person name="Miller A.N."/>
            <person name="O'Donnell K."/>
            <person name="Stajich J.E."/>
            <person name="Bonito G."/>
        </authorList>
    </citation>
    <scope>NUCLEOTIDE SEQUENCE</scope>
    <source>
        <strain evidence="5">KOD1015</strain>
    </source>
</reference>
<feature type="non-terminal residue" evidence="5">
    <location>
        <position position="429"/>
    </location>
</feature>
<dbReference type="InterPro" id="IPR006600">
    <property type="entry name" value="HTH_CenpB_DNA-bd_dom"/>
</dbReference>
<proteinExistence type="predicted"/>
<gene>
    <name evidence="5" type="primary">TIGD1</name>
    <name evidence="5" type="ORF">BGW38_003349</name>
</gene>
<evidence type="ECO:0000256" key="3">
    <source>
        <dbReference type="SAM" id="MobiDB-lite"/>
    </source>
</evidence>
<feature type="region of interest" description="Disordered" evidence="3">
    <location>
        <begin position="29"/>
        <end position="53"/>
    </location>
</feature>
<feature type="domain" description="HTH CENPB-type" evidence="4">
    <location>
        <begin position="126"/>
        <end position="203"/>
    </location>
</feature>
<evidence type="ECO:0000313" key="6">
    <source>
        <dbReference type="Proteomes" id="UP000780801"/>
    </source>
</evidence>
<dbReference type="Pfam" id="PF04218">
    <property type="entry name" value="CENP-B_N"/>
    <property type="match status" value="1"/>
</dbReference>
<dbReference type="OrthoDB" id="2443471at2759"/>
<dbReference type="Proteomes" id="UP000780801">
    <property type="component" value="Unassembled WGS sequence"/>
</dbReference>
<evidence type="ECO:0000259" key="4">
    <source>
        <dbReference type="PROSITE" id="PS51253"/>
    </source>
</evidence>
<keyword evidence="1" id="KW-0238">DNA-binding</keyword>
<keyword evidence="2" id="KW-0539">Nucleus</keyword>
<sequence length="429" mass="49101">ISHLQVQPAQPESGPTITIAQEQPELRLEQPEVDPALGIPDPDGEPEGGPAVPARREKRARTAVTLQRKLEIIKYVERNRIHSTWKKMGEELQINRSTMQNIFKDKENIQKLSLLANEISPPFTMESSRLAQSNFYQMEVLLIKWAADMRAHQVPIPLVTIRWQAYAVHRLLSGLGAETLPPHKFCGEWFRKFALREDLREADHNNTVVPNNASPDLLRFRQLFDRILRNRLGQQRVELSDWLIAFDSELENSSLLLVSVVVWEQIKGMLQGLKLTNLRVEAVPVQLNKWLPMRTGIVREFKCYVNALNFEWTRDRSYPLGNVYQQAMQNVQGTVIQKCHQQFREVVQGTKPGKLFKGLTPGQRRLDQVLRVVHNVNDGSNDDVFQYYLNQDCDVGPSAFLGAEIEKMITNSTHAVLGCDINVGWHYAS</sequence>